<organism evidence="6 7">
    <name type="scientific">Comamonas denitrificans</name>
    <dbReference type="NCBI Taxonomy" id="117506"/>
    <lineage>
        <taxon>Bacteria</taxon>
        <taxon>Pseudomonadati</taxon>
        <taxon>Pseudomonadota</taxon>
        <taxon>Betaproteobacteria</taxon>
        <taxon>Burkholderiales</taxon>
        <taxon>Comamonadaceae</taxon>
        <taxon>Comamonas</taxon>
    </lineage>
</organism>
<dbReference type="RefSeq" id="WP_207574619.1">
    <property type="nucleotide sequence ID" value="NZ_JAFNME010000006.1"/>
</dbReference>
<sequence>MPSSPTRTAALLPVPALQVLPQPVVLRSENLGPGQGFAEHTHRWNQFVYATAGTLLVTVAHARYVITPEQAIWIPTGTRHATHALHGAAFRNLYVDDAPDLGLPALCTSYAVSPLMRALIVELEQAAGRQEEAAYLHTLYAMLRAQLQRLPQLQRHLPWPHSPRLRQMCEALYVHPADPRSLHAWGQVLGMSARTLARHFAQETGTSLRQWRQQLRLLLALEWLSTPRSVTSIAIDLGYAGTSAFSYMFHQATGCTPSQWRSRRAAG</sequence>
<keyword evidence="4" id="KW-0804">Transcription</keyword>
<dbReference type="Pfam" id="PF12833">
    <property type="entry name" value="HTH_18"/>
    <property type="match status" value="1"/>
</dbReference>
<evidence type="ECO:0000259" key="5">
    <source>
        <dbReference type="PROSITE" id="PS01124"/>
    </source>
</evidence>
<dbReference type="GO" id="GO:0043565">
    <property type="term" value="F:sequence-specific DNA binding"/>
    <property type="evidence" value="ECO:0007669"/>
    <property type="project" value="InterPro"/>
</dbReference>
<evidence type="ECO:0000313" key="6">
    <source>
        <dbReference type="EMBL" id="MBO1249077.1"/>
    </source>
</evidence>
<dbReference type="Proteomes" id="UP000664731">
    <property type="component" value="Unassembled WGS sequence"/>
</dbReference>
<dbReference type="InterPro" id="IPR018060">
    <property type="entry name" value="HTH_AraC"/>
</dbReference>
<keyword evidence="3" id="KW-0238">DNA-binding</keyword>
<proteinExistence type="predicted"/>
<dbReference type="InterPro" id="IPR014710">
    <property type="entry name" value="RmlC-like_jellyroll"/>
</dbReference>
<dbReference type="Gene3D" id="2.60.120.10">
    <property type="entry name" value="Jelly Rolls"/>
    <property type="match status" value="1"/>
</dbReference>
<reference evidence="6" key="1">
    <citation type="submission" date="2021-03" db="EMBL/GenBank/DDBJ databases">
        <title>Comamonas denitrificans.</title>
        <authorList>
            <person name="Finster K."/>
        </authorList>
    </citation>
    <scope>NUCLEOTIDE SEQUENCE</scope>
    <source>
        <strain evidence="6">MM2021_4</strain>
    </source>
</reference>
<dbReference type="InterPro" id="IPR009057">
    <property type="entry name" value="Homeodomain-like_sf"/>
</dbReference>
<keyword evidence="2" id="KW-0805">Transcription regulation</keyword>
<accession>A0A939KB40</accession>
<dbReference type="FunFam" id="1.10.10.60:FF:000132">
    <property type="entry name" value="AraC family transcriptional regulator"/>
    <property type="match status" value="1"/>
</dbReference>
<dbReference type="SMART" id="SM00342">
    <property type="entry name" value="HTH_ARAC"/>
    <property type="match status" value="1"/>
</dbReference>
<evidence type="ECO:0000256" key="3">
    <source>
        <dbReference type="ARBA" id="ARBA00023125"/>
    </source>
</evidence>
<dbReference type="PANTHER" id="PTHR11019:SF199">
    <property type="entry name" value="HTH-TYPE TRANSCRIPTIONAL REGULATOR NIMR"/>
    <property type="match status" value="1"/>
</dbReference>
<protein>
    <submittedName>
        <fullName evidence="6">Helix-turn-helix transcriptional regulator</fullName>
    </submittedName>
</protein>
<dbReference type="SUPFAM" id="SSF46689">
    <property type="entry name" value="Homeodomain-like"/>
    <property type="match status" value="1"/>
</dbReference>
<evidence type="ECO:0000256" key="4">
    <source>
        <dbReference type="ARBA" id="ARBA00023163"/>
    </source>
</evidence>
<comment type="caution">
    <text evidence="6">The sequence shown here is derived from an EMBL/GenBank/DDBJ whole genome shotgun (WGS) entry which is preliminary data.</text>
</comment>
<dbReference type="EMBL" id="JAFNME010000006">
    <property type="protein sequence ID" value="MBO1249077.1"/>
    <property type="molecule type" value="Genomic_DNA"/>
</dbReference>
<dbReference type="PANTHER" id="PTHR11019">
    <property type="entry name" value="HTH-TYPE TRANSCRIPTIONAL REGULATOR NIMR"/>
    <property type="match status" value="1"/>
</dbReference>
<dbReference type="Gene3D" id="1.10.10.60">
    <property type="entry name" value="Homeodomain-like"/>
    <property type="match status" value="1"/>
</dbReference>
<dbReference type="Pfam" id="PF07883">
    <property type="entry name" value="Cupin_2"/>
    <property type="match status" value="1"/>
</dbReference>
<dbReference type="InterPro" id="IPR011051">
    <property type="entry name" value="RmlC_Cupin_sf"/>
</dbReference>
<name>A0A939KB40_9BURK</name>
<dbReference type="GO" id="GO:0003700">
    <property type="term" value="F:DNA-binding transcription factor activity"/>
    <property type="evidence" value="ECO:0007669"/>
    <property type="project" value="InterPro"/>
</dbReference>
<feature type="domain" description="HTH araC/xylS-type" evidence="5">
    <location>
        <begin position="166"/>
        <end position="263"/>
    </location>
</feature>
<evidence type="ECO:0000256" key="1">
    <source>
        <dbReference type="ARBA" id="ARBA00022491"/>
    </source>
</evidence>
<dbReference type="AlphaFoldDB" id="A0A939KB40"/>
<keyword evidence="7" id="KW-1185">Reference proteome</keyword>
<evidence type="ECO:0000313" key="7">
    <source>
        <dbReference type="Proteomes" id="UP000664731"/>
    </source>
</evidence>
<dbReference type="InterPro" id="IPR013096">
    <property type="entry name" value="Cupin_2"/>
</dbReference>
<gene>
    <name evidence="6" type="ORF">J1777_04365</name>
</gene>
<dbReference type="PROSITE" id="PS01124">
    <property type="entry name" value="HTH_ARAC_FAMILY_2"/>
    <property type="match status" value="1"/>
</dbReference>
<evidence type="ECO:0000256" key="2">
    <source>
        <dbReference type="ARBA" id="ARBA00023015"/>
    </source>
</evidence>
<dbReference type="SUPFAM" id="SSF51182">
    <property type="entry name" value="RmlC-like cupins"/>
    <property type="match status" value="1"/>
</dbReference>
<dbReference type="CDD" id="cd06124">
    <property type="entry name" value="cupin_NimR-like_N"/>
    <property type="match status" value="1"/>
</dbReference>
<keyword evidence="1" id="KW-0678">Repressor</keyword>